<evidence type="ECO:0000313" key="3">
    <source>
        <dbReference type="EMBL" id="CAH0004917.1"/>
    </source>
</evidence>
<keyword evidence="4" id="KW-1185">Reference proteome</keyword>
<evidence type="ECO:0000256" key="1">
    <source>
        <dbReference type="SAM" id="MobiDB-lite"/>
    </source>
</evidence>
<evidence type="ECO:0000313" key="4">
    <source>
        <dbReference type="Proteomes" id="UP000754883"/>
    </source>
</evidence>
<name>A0A9N9UZL0_9HYPO</name>
<dbReference type="OrthoDB" id="4096268at2759"/>
<comment type="caution">
    <text evidence="3">The sequence shown here is derived from an EMBL/GenBank/DDBJ whole genome shotgun (WGS) entry which is preliminary data.</text>
</comment>
<dbReference type="InterPro" id="IPR000253">
    <property type="entry name" value="FHA_dom"/>
</dbReference>
<dbReference type="Gene3D" id="2.60.200.20">
    <property type="match status" value="1"/>
</dbReference>
<proteinExistence type="predicted"/>
<reference evidence="3 4" key="2">
    <citation type="submission" date="2021-10" db="EMBL/GenBank/DDBJ databases">
        <authorList>
            <person name="Piombo E."/>
        </authorList>
    </citation>
    <scope>NUCLEOTIDE SEQUENCE [LARGE SCALE GENOMIC DNA]</scope>
</reference>
<protein>
    <recommendedName>
        <fullName evidence="2">FHA domain-containing protein</fullName>
    </recommendedName>
</protein>
<reference evidence="4" key="1">
    <citation type="submission" date="2019-06" db="EMBL/GenBank/DDBJ databases">
        <authorList>
            <person name="Broberg M."/>
        </authorList>
    </citation>
    <scope>NUCLEOTIDE SEQUENCE [LARGE SCALE GENOMIC DNA]</scope>
</reference>
<feature type="region of interest" description="Disordered" evidence="1">
    <location>
        <begin position="467"/>
        <end position="486"/>
    </location>
</feature>
<dbReference type="Proteomes" id="UP000754883">
    <property type="component" value="Unassembled WGS sequence"/>
</dbReference>
<dbReference type="SMART" id="SM00240">
    <property type="entry name" value="FHA"/>
    <property type="match status" value="1"/>
</dbReference>
<dbReference type="GO" id="GO:0005737">
    <property type="term" value="C:cytoplasm"/>
    <property type="evidence" value="ECO:0007669"/>
    <property type="project" value="TreeGrafter"/>
</dbReference>
<feature type="domain" description="FHA" evidence="2">
    <location>
        <begin position="57"/>
        <end position="117"/>
    </location>
</feature>
<dbReference type="PANTHER" id="PTHR15715">
    <property type="entry name" value="CENTROSOMAL PROTEIN OF 170 KDA"/>
    <property type="match status" value="1"/>
</dbReference>
<feature type="compositionally biased region" description="Polar residues" evidence="1">
    <location>
        <begin position="340"/>
        <end position="353"/>
    </location>
</feature>
<dbReference type="SUPFAM" id="SSF49879">
    <property type="entry name" value="SMAD/FHA domain"/>
    <property type="match status" value="1"/>
</dbReference>
<feature type="compositionally biased region" description="Polar residues" evidence="1">
    <location>
        <begin position="415"/>
        <end position="425"/>
    </location>
</feature>
<dbReference type="PROSITE" id="PS50006">
    <property type="entry name" value="FHA_DOMAIN"/>
    <property type="match status" value="1"/>
</dbReference>
<feature type="compositionally biased region" description="Acidic residues" evidence="1">
    <location>
        <begin position="321"/>
        <end position="332"/>
    </location>
</feature>
<gene>
    <name evidence="3" type="ORF">CBYS24578_00005760</name>
</gene>
<dbReference type="InterPro" id="IPR051176">
    <property type="entry name" value="Cent_Immune-Sig_Mod"/>
</dbReference>
<accession>A0A9N9UZL0</accession>
<dbReference type="PANTHER" id="PTHR15715:SF37">
    <property type="entry name" value="LD47843P"/>
    <property type="match status" value="1"/>
</dbReference>
<dbReference type="InterPro" id="IPR008984">
    <property type="entry name" value="SMAD_FHA_dom_sf"/>
</dbReference>
<feature type="region of interest" description="Disordered" evidence="1">
    <location>
        <begin position="560"/>
        <end position="594"/>
    </location>
</feature>
<feature type="region of interest" description="Disordered" evidence="1">
    <location>
        <begin position="284"/>
        <end position="354"/>
    </location>
</feature>
<feature type="region of interest" description="Disordered" evidence="1">
    <location>
        <begin position="415"/>
        <end position="434"/>
    </location>
</feature>
<dbReference type="EMBL" id="CABFNO020001568">
    <property type="protein sequence ID" value="CAH0004917.1"/>
    <property type="molecule type" value="Genomic_DNA"/>
</dbReference>
<feature type="compositionally biased region" description="Basic and acidic residues" evidence="1">
    <location>
        <begin position="560"/>
        <end position="578"/>
    </location>
</feature>
<dbReference type="AlphaFoldDB" id="A0A9N9UZL0"/>
<sequence length="653" mass="72054">MLDHCTIHRYIENPFHRIMEPPKFRDQALVMLTVTNDTHDPHFPYRSLTLSGDKATTPIGRQSSRRRGLEAASDNFLFDCPVMSRDHATIKLDNDKQEVSIKDAGSLHGTFVNSLRLQDQESKRLLTGDVITFGVNIDRGADKFQPFEVEATIAFGTDERNNLPTVFRVPDDTDVEEISGSEGENGTGYAQKVLRENQIRPAPQLPPLSTLDLTPVVDVETYKNGESVLLPIDLTSNASEIYEISDPTPSEMPAATSFSTENNPDGEEYMAWEDESHISEIDEEFPYESESDSYSSEIESPRTDGNEEYNTHTPEQGAFFSDEELTSEDGDGLEEHGEATPSTDDNTKMSDPTITVPMTLMDSMPLPEISPRESEELPPNALRSVHEVDRFTAVPLNLMLTQEPTHDKLGYSQDESLSFVSSEQPSAPPTDLVSQGCRDQVVGIFGQNSDKADFFNAREENKKRFASELAPQHEQTPMDAPTLPTASKALEGKEALSLSSMLIDGCSQETWEQFSPLEVSGRNFLNTPLTSDEPPVSSDPCVLDDTSAYTFEISKKVEQSQAEPVEKHDEEVVGEKKVVGAKSPDSPNPLKRKAAQMSQTTVKELTDDFRAALKVQEAAHSPKRFRRAAEVVGYVALGGIAVMSALIATAPAL</sequence>
<dbReference type="Pfam" id="PF00498">
    <property type="entry name" value="FHA"/>
    <property type="match status" value="1"/>
</dbReference>
<organism evidence="3 4">
    <name type="scientific">Clonostachys byssicola</name>
    <dbReference type="NCBI Taxonomy" id="160290"/>
    <lineage>
        <taxon>Eukaryota</taxon>
        <taxon>Fungi</taxon>
        <taxon>Dikarya</taxon>
        <taxon>Ascomycota</taxon>
        <taxon>Pezizomycotina</taxon>
        <taxon>Sordariomycetes</taxon>
        <taxon>Hypocreomycetidae</taxon>
        <taxon>Hypocreales</taxon>
        <taxon>Bionectriaceae</taxon>
        <taxon>Clonostachys</taxon>
    </lineage>
</organism>
<evidence type="ECO:0000259" key="2">
    <source>
        <dbReference type="PROSITE" id="PS50006"/>
    </source>
</evidence>